<dbReference type="PRINTS" id="PR00359">
    <property type="entry name" value="BP450"/>
</dbReference>
<dbReference type="PANTHER" id="PTHR46696">
    <property type="entry name" value="P450, PUTATIVE (EUROFUNG)-RELATED"/>
    <property type="match status" value="1"/>
</dbReference>
<dbReference type="RefSeq" id="WP_091445270.1">
    <property type="nucleotide sequence ID" value="NZ_BMMJ01000022.1"/>
</dbReference>
<evidence type="ECO:0000313" key="3">
    <source>
        <dbReference type="EMBL" id="SCL65265.1"/>
    </source>
</evidence>
<comment type="similarity">
    <text evidence="1 2">Belongs to the cytochrome P450 family.</text>
</comment>
<dbReference type="GO" id="GO:0005506">
    <property type="term" value="F:iron ion binding"/>
    <property type="evidence" value="ECO:0007669"/>
    <property type="project" value="InterPro"/>
</dbReference>
<dbReference type="InterPro" id="IPR017972">
    <property type="entry name" value="Cyt_P450_CS"/>
</dbReference>
<dbReference type="Gene3D" id="1.10.630.10">
    <property type="entry name" value="Cytochrome P450"/>
    <property type="match status" value="2"/>
</dbReference>
<organism evidence="3 4">
    <name type="scientific">Micromonospora yangpuensis</name>
    <dbReference type="NCBI Taxonomy" id="683228"/>
    <lineage>
        <taxon>Bacteria</taxon>
        <taxon>Bacillati</taxon>
        <taxon>Actinomycetota</taxon>
        <taxon>Actinomycetes</taxon>
        <taxon>Micromonosporales</taxon>
        <taxon>Micromonosporaceae</taxon>
        <taxon>Micromonospora</taxon>
    </lineage>
</organism>
<gene>
    <name evidence="3" type="ORF">GA0070617_5711</name>
</gene>
<accession>A0A1C6VG42</accession>
<evidence type="ECO:0000313" key="4">
    <source>
        <dbReference type="Proteomes" id="UP000198937"/>
    </source>
</evidence>
<evidence type="ECO:0000256" key="2">
    <source>
        <dbReference type="RuleBase" id="RU000461"/>
    </source>
</evidence>
<sequence length="346" mass="37985">MTAASHPVDTRLRHPFYLHDDGINRPAGPDKHWRYGRLAAESDPVVPIVREVAGELTPAYLICRHADVREVLRRQDVFSRAEAGSADPVDIAGTMLGMDGPEHAQARDSIEDFFTPAAVARLSDRIEAEAEARLAVLTARGGRADLIADFALPFALHTIGDLPADIQVKLPISLVVGGRETAASSIGTFFHVLHTRPYGDHPTAWAHLVAHPEQVDRAITELERLHSTGNADAMPRRVRADVRLPSGVSLRKGDIVVPSPDAANRDPRVFPDPERMDFGRDPNPHLSFGYGPHYCVGAHWGALQVRVALRLLLRELPGLRLAVPPEQVRWKAGQLILGPEALPVRW</sequence>
<dbReference type="EMBL" id="FMIA01000002">
    <property type="protein sequence ID" value="SCL65265.1"/>
    <property type="molecule type" value="Genomic_DNA"/>
</dbReference>
<dbReference type="GO" id="GO:0016705">
    <property type="term" value="F:oxidoreductase activity, acting on paired donors, with incorporation or reduction of molecular oxygen"/>
    <property type="evidence" value="ECO:0007669"/>
    <property type="project" value="InterPro"/>
</dbReference>
<proteinExistence type="inferred from homology"/>
<keyword evidence="2" id="KW-0560">Oxidoreductase</keyword>
<reference evidence="4" key="1">
    <citation type="submission" date="2016-06" db="EMBL/GenBank/DDBJ databases">
        <authorList>
            <person name="Varghese N."/>
            <person name="Submissions Spin"/>
        </authorList>
    </citation>
    <scope>NUCLEOTIDE SEQUENCE [LARGE SCALE GENOMIC DNA]</scope>
    <source>
        <strain evidence="4">DSM 45577</strain>
    </source>
</reference>
<dbReference type="PROSITE" id="PS00086">
    <property type="entry name" value="CYTOCHROME_P450"/>
    <property type="match status" value="1"/>
</dbReference>
<dbReference type="GO" id="GO:0020037">
    <property type="term" value="F:heme binding"/>
    <property type="evidence" value="ECO:0007669"/>
    <property type="project" value="InterPro"/>
</dbReference>
<keyword evidence="2" id="KW-0503">Monooxygenase</keyword>
<dbReference type="OrthoDB" id="3321924at2"/>
<protein>
    <submittedName>
        <fullName evidence="3">Cytochrome P450</fullName>
    </submittedName>
</protein>
<keyword evidence="2" id="KW-0408">Iron</keyword>
<dbReference type="Pfam" id="PF00067">
    <property type="entry name" value="p450"/>
    <property type="match status" value="1"/>
</dbReference>
<dbReference type="Proteomes" id="UP000198937">
    <property type="component" value="Unassembled WGS sequence"/>
</dbReference>
<evidence type="ECO:0000256" key="1">
    <source>
        <dbReference type="ARBA" id="ARBA00010617"/>
    </source>
</evidence>
<dbReference type="SUPFAM" id="SSF48264">
    <property type="entry name" value="Cytochrome P450"/>
    <property type="match status" value="1"/>
</dbReference>
<dbReference type="InterPro" id="IPR001128">
    <property type="entry name" value="Cyt_P450"/>
</dbReference>
<dbReference type="PANTHER" id="PTHR46696:SF1">
    <property type="entry name" value="CYTOCHROME P450 YJIB-RELATED"/>
    <property type="match status" value="1"/>
</dbReference>
<name>A0A1C6VG42_9ACTN</name>
<dbReference type="GO" id="GO:0004497">
    <property type="term" value="F:monooxygenase activity"/>
    <property type="evidence" value="ECO:0007669"/>
    <property type="project" value="UniProtKB-KW"/>
</dbReference>
<keyword evidence="2" id="KW-0349">Heme</keyword>
<keyword evidence="4" id="KW-1185">Reference proteome</keyword>
<dbReference type="STRING" id="683228.GA0070617_5711"/>
<dbReference type="InterPro" id="IPR036396">
    <property type="entry name" value="Cyt_P450_sf"/>
</dbReference>
<dbReference type="AlphaFoldDB" id="A0A1C6VG42"/>
<dbReference type="InterPro" id="IPR002397">
    <property type="entry name" value="Cyt_P450_B"/>
</dbReference>
<keyword evidence="2" id="KW-0479">Metal-binding</keyword>